<dbReference type="GO" id="GO:0005829">
    <property type="term" value="C:cytosol"/>
    <property type="evidence" value="ECO:0007669"/>
    <property type="project" value="TreeGrafter"/>
</dbReference>
<dbReference type="AlphaFoldDB" id="A0A160TWN8"/>
<gene>
    <name evidence="12" type="ORF">MGWOODY_XGa1897</name>
</gene>
<dbReference type="Gene3D" id="3.90.800.10">
    <property type="entry name" value="Glutamyl-tRNA Synthetase, Domain 3"/>
    <property type="match status" value="1"/>
</dbReference>
<dbReference type="InterPro" id="IPR014729">
    <property type="entry name" value="Rossmann-like_a/b/a_fold"/>
</dbReference>
<feature type="domain" description="tRNA synthetases class I (E and Q) anti-codon binding" evidence="11">
    <location>
        <begin position="460"/>
        <end position="535"/>
    </location>
</feature>
<dbReference type="FunFam" id="3.40.50.620:FF:000037">
    <property type="entry name" value="Glutamine--tRNA ligase cytoplasmic"/>
    <property type="match status" value="1"/>
</dbReference>
<evidence type="ECO:0000313" key="12">
    <source>
        <dbReference type="EMBL" id="CUS54907.1"/>
    </source>
</evidence>
<keyword evidence="5" id="KW-0067">ATP-binding</keyword>
<dbReference type="InterPro" id="IPR050132">
    <property type="entry name" value="Gln/Glu-tRNA_Ligase"/>
</dbReference>
<dbReference type="InterPro" id="IPR000924">
    <property type="entry name" value="Glu/Gln-tRNA-synth"/>
</dbReference>
<evidence type="ECO:0000256" key="5">
    <source>
        <dbReference type="ARBA" id="ARBA00022840"/>
    </source>
</evidence>
<dbReference type="InterPro" id="IPR049437">
    <property type="entry name" value="tRNA-synt_1c_C2"/>
</dbReference>
<evidence type="ECO:0000256" key="4">
    <source>
        <dbReference type="ARBA" id="ARBA00022741"/>
    </source>
</evidence>
<dbReference type="HAMAP" id="MF_00126">
    <property type="entry name" value="Gln_tRNA_synth"/>
    <property type="match status" value="1"/>
</dbReference>
<dbReference type="InterPro" id="IPR020058">
    <property type="entry name" value="Glu/Gln-tRNA-synth_Ib_cat-dom"/>
</dbReference>
<evidence type="ECO:0000256" key="1">
    <source>
        <dbReference type="ARBA" id="ARBA00012836"/>
    </source>
</evidence>
<evidence type="ECO:0000259" key="10">
    <source>
        <dbReference type="Pfam" id="PF03950"/>
    </source>
</evidence>
<keyword evidence="3 12" id="KW-0436">Ligase</keyword>
<evidence type="ECO:0000259" key="11">
    <source>
        <dbReference type="Pfam" id="PF20974"/>
    </source>
</evidence>
<keyword evidence="4" id="KW-0547">Nucleotide-binding</keyword>
<dbReference type="InterPro" id="IPR001412">
    <property type="entry name" value="aa-tRNA-synth_I_CS"/>
</dbReference>
<feature type="domain" description="Glutamyl/glutaminyl-tRNA synthetase class Ib catalytic" evidence="9">
    <location>
        <begin position="31"/>
        <end position="340"/>
    </location>
</feature>
<dbReference type="PRINTS" id="PR00987">
    <property type="entry name" value="TRNASYNTHGLU"/>
</dbReference>
<dbReference type="InterPro" id="IPR004514">
    <property type="entry name" value="Gln-tRNA-synth"/>
</dbReference>
<dbReference type="FunFam" id="2.40.240.10:FF:000001">
    <property type="entry name" value="Glutamine--tRNA ligase"/>
    <property type="match status" value="1"/>
</dbReference>
<keyword evidence="2" id="KW-0963">Cytoplasm</keyword>
<evidence type="ECO:0000256" key="3">
    <source>
        <dbReference type="ARBA" id="ARBA00022598"/>
    </source>
</evidence>
<dbReference type="NCBIfam" id="NF011291">
    <property type="entry name" value="PRK14703.1"/>
    <property type="match status" value="1"/>
</dbReference>
<protein>
    <recommendedName>
        <fullName evidence="1">glutamine--tRNA ligase</fullName>
        <ecNumber evidence="1">6.1.1.18</ecNumber>
    </recommendedName>
</protein>
<evidence type="ECO:0000259" key="9">
    <source>
        <dbReference type="Pfam" id="PF00749"/>
    </source>
</evidence>
<sequence>MNDTSKSVTPTNFIRQIIESEIAHGCHTDGIVTRFPPEPNGHLHIGHAKSMCLNFGLAEDFAGRCFLRFDDTNPDKESPEYVESIKTDVRWLGFNWEDRLTHASDYFPQLYDWAVELIENGKAFICSLSAEEIRASRGTLTEPGSESPFRIRPVAESLELFEKMRAGDFPDGSHVLRAKIDMTAPNIHMRDPTIYRIRHSTHHNTGNRWCIYPMYGFTHPLSDAIEGVTHSLCTLEFEDQRPFYDWVLDNVTISKRPRQIEFSRMSLDYSIMSKRLLTLLVDENRVSGWDDPRLPTLSGLRRRGYTPRAIRNFCTRIGVTKNEQQIEASVLENCVREDLDKSAPRAFAVMDPLKIVIENYPQGQVEQLEAHNHPNDPNMGSRQISFCREIYIDRQDFMEEAPKKFFRLAPGREVRLRYAYFITCTSVIHDSEGHISELRCSYDPESRGGQSPDGRKVKGTLHWVSVQHALDAEVRQYDRLFQDANPLADRSKDFLELINPDSKSVITSSKVEPGLINAAAGKSFQFERVGYFCVDPESTPSHLVFNRTVELRDSWGKKVVHEKT</sequence>
<dbReference type="GO" id="GO:0006425">
    <property type="term" value="P:glutaminyl-tRNA aminoacylation"/>
    <property type="evidence" value="ECO:0007669"/>
    <property type="project" value="InterPro"/>
</dbReference>
<dbReference type="Gene3D" id="3.40.50.620">
    <property type="entry name" value="HUPs"/>
    <property type="match status" value="1"/>
</dbReference>
<comment type="catalytic activity">
    <reaction evidence="8">
        <text>tRNA(Gln) + L-glutamine + ATP = L-glutaminyl-tRNA(Gln) + AMP + diphosphate</text>
        <dbReference type="Rhea" id="RHEA:20121"/>
        <dbReference type="Rhea" id="RHEA-COMP:9662"/>
        <dbReference type="Rhea" id="RHEA-COMP:9681"/>
        <dbReference type="ChEBI" id="CHEBI:30616"/>
        <dbReference type="ChEBI" id="CHEBI:33019"/>
        <dbReference type="ChEBI" id="CHEBI:58359"/>
        <dbReference type="ChEBI" id="CHEBI:78442"/>
        <dbReference type="ChEBI" id="CHEBI:78521"/>
        <dbReference type="ChEBI" id="CHEBI:456215"/>
        <dbReference type="EC" id="6.1.1.18"/>
    </reaction>
</comment>
<feature type="domain" description="Glutamyl/glutaminyl-tRNA synthetase class Ib anti-codon binding" evidence="10">
    <location>
        <begin position="343"/>
        <end position="443"/>
    </location>
</feature>
<dbReference type="Gene3D" id="2.40.240.10">
    <property type="entry name" value="Ribosomal Protein L25, Chain P"/>
    <property type="match status" value="2"/>
</dbReference>
<dbReference type="PANTHER" id="PTHR43097:SF5">
    <property type="entry name" value="GLUTAMATE--TRNA LIGASE"/>
    <property type="match status" value="1"/>
</dbReference>
<dbReference type="EMBL" id="CZRL01000106">
    <property type="protein sequence ID" value="CUS54907.1"/>
    <property type="molecule type" value="Genomic_DNA"/>
</dbReference>
<reference evidence="12" key="1">
    <citation type="submission" date="2015-10" db="EMBL/GenBank/DDBJ databases">
        <authorList>
            <person name="Gilbert D.G."/>
        </authorList>
    </citation>
    <scope>NUCLEOTIDE SEQUENCE</scope>
</reference>
<evidence type="ECO:0000256" key="8">
    <source>
        <dbReference type="ARBA" id="ARBA00048270"/>
    </source>
</evidence>
<evidence type="ECO:0000256" key="2">
    <source>
        <dbReference type="ARBA" id="ARBA00022490"/>
    </source>
</evidence>
<dbReference type="GO" id="GO:0004819">
    <property type="term" value="F:glutamine-tRNA ligase activity"/>
    <property type="evidence" value="ECO:0007669"/>
    <property type="project" value="UniProtKB-EC"/>
</dbReference>
<dbReference type="PROSITE" id="PS00178">
    <property type="entry name" value="AA_TRNA_LIGASE_I"/>
    <property type="match status" value="1"/>
</dbReference>
<keyword evidence="7 12" id="KW-0030">Aminoacyl-tRNA synthetase</keyword>
<accession>A0A160TWN8</accession>
<dbReference type="InterPro" id="IPR020061">
    <property type="entry name" value="Glu_tRNA_lig_a-bdl"/>
</dbReference>
<dbReference type="NCBIfam" id="TIGR00440">
    <property type="entry name" value="glnS"/>
    <property type="match status" value="1"/>
</dbReference>
<dbReference type="EC" id="6.1.1.18" evidence="1"/>
<dbReference type="GO" id="GO:0005524">
    <property type="term" value="F:ATP binding"/>
    <property type="evidence" value="ECO:0007669"/>
    <property type="project" value="UniProtKB-KW"/>
</dbReference>
<dbReference type="PANTHER" id="PTHR43097">
    <property type="entry name" value="GLUTAMINE-TRNA LIGASE"/>
    <property type="match status" value="1"/>
</dbReference>
<dbReference type="Gene3D" id="1.10.1160.10">
    <property type="entry name" value="Glutamyl-trna Synthetase, Domain 2"/>
    <property type="match status" value="1"/>
</dbReference>
<dbReference type="InterPro" id="IPR022861">
    <property type="entry name" value="Gln_tRNA_ligase_bac"/>
</dbReference>
<dbReference type="InterPro" id="IPR020059">
    <property type="entry name" value="Glu/Gln-tRNA-synth_Ib_codon-bd"/>
</dbReference>
<keyword evidence="6" id="KW-0648">Protein biosynthesis</keyword>
<dbReference type="InterPro" id="IPR020056">
    <property type="entry name" value="Rbsml_bL25/Gln-tRNA_synth_N"/>
</dbReference>
<proteinExistence type="inferred from homology"/>
<dbReference type="Pfam" id="PF00749">
    <property type="entry name" value="tRNA-synt_1c"/>
    <property type="match status" value="1"/>
</dbReference>
<evidence type="ECO:0000256" key="6">
    <source>
        <dbReference type="ARBA" id="ARBA00022917"/>
    </source>
</evidence>
<dbReference type="Pfam" id="PF03950">
    <property type="entry name" value="tRNA-synt_1c_C"/>
    <property type="match status" value="1"/>
</dbReference>
<name>A0A160TWN8_9ZZZZ</name>
<evidence type="ECO:0000256" key="7">
    <source>
        <dbReference type="ARBA" id="ARBA00023146"/>
    </source>
</evidence>
<dbReference type="InterPro" id="IPR011035">
    <property type="entry name" value="Ribosomal_bL25/Gln-tRNA_synth"/>
</dbReference>
<dbReference type="SUPFAM" id="SSF50715">
    <property type="entry name" value="Ribosomal protein L25-like"/>
    <property type="match status" value="1"/>
</dbReference>
<dbReference type="FunFam" id="3.90.800.10:FF:000001">
    <property type="entry name" value="Glutamine--tRNA ligase"/>
    <property type="match status" value="1"/>
</dbReference>
<dbReference type="SUPFAM" id="SSF52374">
    <property type="entry name" value="Nucleotidylyl transferase"/>
    <property type="match status" value="1"/>
</dbReference>
<dbReference type="Pfam" id="PF20974">
    <property type="entry name" value="tRNA-synt_1c_C2"/>
    <property type="match status" value="1"/>
</dbReference>
<organism evidence="12">
    <name type="scientific">hydrothermal vent metagenome</name>
    <dbReference type="NCBI Taxonomy" id="652676"/>
    <lineage>
        <taxon>unclassified sequences</taxon>
        <taxon>metagenomes</taxon>
        <taxon>ecological metagenomes</taxon>
    </lineage>
</organism>
<dbReference type="FunFam" id="1.10.1160.10:FF:000001">
    <property type="entry name" value="Glutamine--tRNA ligase"/>
    <property type="match status" value="1"/>
</dbReference>